<organism evidence="2 3">
    <name type="scientific">Diplocarpon coronariae</name>
    <dbReference type="NCBI Taxonomy" id="2795749"/>
    <lineage>
        <taxon>Eukaryota</taxon>
        <taxon>Fungi</taxon>
        <taxon>Dikarya</taxon>
        <taxon>Ascomycota</taxon>
        <taxon>Pezizomycotina</taxon>
        <taxon>Leotiomycetes</taxon>
        <taxon>Helotiales</taxon>
        <taxon>Drepanopezizaceae</taxon>
        <taxon>Diplocarpon</taxon>
    </lineage>
</organism>
<sequence>MTTFWNPRSVLNINPSEKDFCCTAKVSSKNQRGMPQDGPRRCQQSRLKSESKEEAGSMLDALGRIDVVAGGVDEDMAEILGRIAELTMCPATHKKPARSQAEQVGKEWLGMIVDYVAAEGLARQREPQMQRVDAPPVSAPEDASGAGQTTSRSTPGARATPKSSQKLHTKESRPHRFAPRATIKPPSESTFVPAPRCKSASFPTQPDPNLILSGPSSQLKHEFHSTPSHLEWRPSSQRGTQLESQQQLLRRNREVRPYAHPMSPNANPLWMTASSAVSLSKPSRK</sequence>
<name>A0A218YWU7_9HELO</name>
<dbReference type="Proteomes" id="UP000242519">
    <property type="component" value="Unassembled WGS sequence"/>
</dbReference>
<feature type="compositionally biased region" description="Polar residues" evidence="1">
    <location>
        <begin position="234"/>
        <end position="249"/>
    </location>
</feature>
<dbReference type="STRING" id="503106.A0A218YWU7"/>
<dbReference type="InParanoid" id="A0A218YWU7"/>
<feature type="region of interest" description="Disordered" evidence="1">
    <location>
        <begin position="26"/>
        <end position="55"/>
    </location>
</feature>
<gene>
    <name evidence="2" type="ORF">B2J93_8709</name>
</gene>
<accession>A0A218YWU7</accession>
<evidence type="ECO:0000313" key="2">
    <source>
        <dbReference type="EMBL" id="OWP00138.1"/>
    </source>
</evidence>
<protein>
    <submittedName>
        <fullName evidence="2">Uncharacterized protein</fullName>
    </submittedName>
</protein>
<evidence type="ECO:0000313" key="3">
    <source>
        <dbReference type="Proteomes" id="UP000242519"/>
    </source>
</evidence>
<keyword evidence="3" id="KW-1185">Reference proteome</keyword>
<evidence type="ECO:0000256" key="1">
    <source>
        <dbReference type="SAM" id="MobiDB-lite"/>
    </source>
</evidence>
<reference evidence="2 3" key="1">
    <citation type="submission" date="2017-04" db="EMBL/GenBank/DDBJ databases">
        <title>Draft genome sequence of Marssonina coronaria NL1: causal agent of apple blotch.</title>
        <authorList>
            <person name="Cheng Q."/>
        </authorList>
    </citation>
    <scope>NUCLEOTIDE SEQUENCE [LARGE SCALE GENOMIC DNA]</scope>
    <source>
        <strain evidence="2 3">NL1</strain>
    </source>
</reference>
<comment type="caution">
    <text evidence="2">The sequence shown here is derived from an EMBL/GenBank/DDBJ whole genome shotgun (WGS) entry which is preliminary data.</text>
</comment>
<dbReference type="EMBL" id="MZNU01000336">
    <property type="protein sequence ID" value="OWP00138.1"/>
    <property type="molecule type" value="Genomic_DNA"/>
</dbReference>
<dbReference type="OrthoDB" id="3562792at2759"/>
<feature type="region of interest" description="Disordered" evidence="1">
    <location>
        <begin position="124"/>
        <end position="269"/>
    </location>
</feature>
<dbReference type="AlphaFoldDB" id="A0A218YWU7"/>
<proteinExistence type="predicted"/>